<dbReference type="AlphaFoldDB" id="A0A368P7I5"/>
<gene>
    <name evidence="2" type="ORF">DU428_09775</name>
</gene>
<sequence length="178" mass="21139">MQSLKPIKLPKDEFWADPFLFPYKGEAYVFFEIYSYKTKLGKISCGRIQNNEIVEVQDILDFDYHLSYPFIFEEDDSIFMIPETSDNNQVEIYKCESFPNKWSLYATAFEGEKIVDTSYYKDENGQRWLFLNKAFGEHSSNLYIYKIDSLKLNKIETHKKNPVIIDTRLAKMQVRFSI</sequence>
<dbReference type="SUPFAM" id="SSF75005">
    <property type="entry name" value="Arabinanase/levansucrase/invertase"/>
    <property type="match status" value="1"/>
</dbReference>
<dbReference type="Proteomes" id="UP000252249">
    <property type="component" value="Unassembled WGS sequence"/>
</dbReference>
<name>A0A368P7I5_9FLAO</name>
<evidence type="ECO:0000259" key="1">
    <source>
        <dbReference type="Pfam" id="PF24793"/>
    </source>
</evidence>
<dbReference type="InterPro" id="IPR056442">
    <property type="entry name" value="GINT1_N"/>
</dbReference>
<dbReference type="EMBL" id="QPIG01000003">
    <property type="protein sequence ID" value="RCU57221.1"/>
    <property type="molecule type" value="Genomic_DNA"/>
</dbReference>
<dbReference type="Pfam" id="PF24793">
    <property type="entry name" value="GINT1_N"/>
    <property type="match status" value="1"/>
</dbReference>
<organism evidence="2 3">
    <name type="scientific">Oceanihabitans sediminis</name>
    <dbReference type="NCBI Taxonomy" id="1812012"/>
    <lineage>
        <taxon>Bacteria</taxon>
        <taxon>Pseudomonadati</taxon>
        <taxon>Bacteroidota</taxon>
        <taxon>Flavobacteriia</taxon>
        <taxon>Flavobacteriales</taxon>
        <taxon>Flavobacteriaceae</taxon>
        <taxon>Oceanihabitans</taxon>
    </lineage>
</organism>
<evidence type="ECO:0000313" key="3">
    <source>
        <dbReference type="Proteomes" id="UP000252249"/>
    </source>
</evidence>
<proteinExistence type="predicted"/>
<dbReference type="InterPro" id="IPR023296">
    <property type="entry name" value="Glyco_hydro_beta-prop_sf"/>
</dbReference>
<accession>A0A368P7I5</accession>
<dbReference type="RefSeq" id="WP_072351311.1">
    <property type="nucleotide sequence ID" value="NZ_JBLWTE010000011.1"/>
</dbReference>
<evidence type="ECO:0000313" key="2">
    <source>
        <dbReference type="EMBL" id="RCU57221.1"/>
    </source>
</evidence>
<dbReference type="OrthoDB" id="3771157at2"/>
<feature type="domain" description="Glucosamine inositolphosphorylceramide transferase 1 N-terminal" evidence="1">
    <location>
        <begin position="13"/>
        <end position="165"/>
    </location>
</feature>
<comment type="caution">
    <text evidence="2">The sequence shown here is derived from an EMBL/GenBank/DDBJ whole genome shotgun (WGS) entry which is preliminary data.</text>
</comment>
<keyword evidence="3" id="KW-1185">Reference proteome</keyword>
<protein>
    <recommendedName>
        <fullName evidence="1">Glucosamine inositolphosphorylceramide transferase 1 N-terminal domain-containing protein</fullName>
    </recommendedName>
</protein>
<reference evidence="2 3" key="1">
    <citation type="submission" date="2018-07" db="EMBL/GenBank/DDBJ databases">
        <title>Oceanihabitans testaceum sp. nov., isolated from marine sediment.</title>
        <authorList>
            <person name="Li C.-M."/>
        </authorList>
    </citation>
    <scope>NUCLEOTIDE SEQUENCE [LARGE SCALE GENOMIC DNA]</scope>
    <source>
        <strain evidence="2 3">S9-10</strain>
    </source>
</reference>